<protein>
    <submittedName>
        <fullName evidence="2">Zinc finger BED domain-containing protein 5-like</fullName>
    </submittedName>
</protein>
<sequence>MLLKDKLTKYFPSINVEDHDWVWNPFSVSVNEVIGLTFAEEDNLISLKNDRTLKLKFKEMTLNKFWIYAQAEFPEISLKAITILLPFSTSYVCEQGFSAVTTIKSKKRERLRSVEEELRVSLSTVRPRIKHLCNTRQAQISH</sequence>
<dbReference type="OrthoDB" id="10062525at2759"/>
<proteinExistence type="predicted"/>
<name>A0A8B8FQ89_9HEMI</name>
<reference evidence="2" key="1">
    <citation type="submission" date="2025-08" db="UniProtKB">
        <authorList>
            <consortium name="RefSeq"/>
        </authorList>
    </citation>
    <scope>IDENTIFICATION</scope>
    <source>
        <tissue evidence="2">Whole body</tissue>
    </source>
</reference>
<evidence type="ECO:0000313" key="1">
    <source>
        <dbReference type="Proteomes" id="UP000694846"/>
    </source>
</evidence>
<gene>
    <name evidence="2" type="primary">LOC112685273</name>
</gene>
<dbReference type="PANTHER" id="PTHR45913:SF19">
    <property type="entry name" value="LOW QUALITY PROTEIN: ZINC FINGER BED DOMAIN-CONTAINING PROTEIN 5-LIKE"/>
    <property type="match status" value="1"/>
</dbReference>
<dbReference type="AlphaFoldDB" id="A0A8B8FQ89"/>
<dbReference type="GeneID" id="112685273"/>
<keyword evidence="1" id="KW-1185">Reference proteome</keyword>
<dbReference type="RefSeq" id="XP_025412892.1">
    <property type="nucleotide sequence ID" value="XM_025557107.1"/>
</dbReference>
<dbReference type="PANTHER" id="PTHR45913">
    <property type="entry name" value="EPM2A-INTERACTING PROTEIN 1"/>
    <property type="match status" value="1"/>
</dbReference>
<organism evidence="1 2">
    <name type="scientific">Sipha flava</name>
    <name type="common">yellow sugarcane aphid</name>
    <dbReference type="NCBI Taxonomy" id="143950"/>
    <lineage>
        <taxon>Eukaryota</taxon>
        <taxon>Metazoa</taxon>
        <taxon>Ecdysozoa</taxon>
        <taxon>Arthropoda</taxon>
        <taxon>Hexapoda</taxon>
        <taxon>Insecta</taxon>
        <taxon>Pterygota</taxon>
        <taxon>Neoptera</taxon>
        <taxon>Paraneoptera</taxon>
        <taxon>Hemiptera</taxon>
        <taxon>Sternorrhyncha</taxon>
        <taxon>Aphidomorpha</taxon>
        <taxon>Aphidoidea</taxon>
        <taxon>Aphididae</taxon>
        <taxon>Sipha</taxon>
    </lineage>
</organism>
<accession>A0A8B8FQ89</accession>
<evidence type="ECO:0000313" key="2">
    <source>
        <dbReference type="RefSeq" id="XP_025412892.1"/>
    </source>
</evidence>
<dbReference type="Proteomes" id="UP000694846">
    <property type="component" value="Unplaced"/>
</dbReference>